<evidence type="ECO:0000256" key="1">
    <source>
        <dbReference type="SAM" id="SignalP"/>
    </source>
</evidence>
<keyword evidence="1" id="KW-0732">Signal</keyword>
<feature type="domain" description="DUF1553" evidence="3">
    <location>
        <begin position="482"/>
        <end position="706"/>
    </location>
</feature>
<keyword evidence="5" id="KW-1185">Reference proteome</keyword>
<feature type="domain" description="DUF1549" evidence="2">
    <location>
        <begin position="248"/>
        <end position="429"/>
    </location>
</feature>
<reference evidence="4 5" key="1">
    <citation type="submission" date="2019-08" db="EMBL/GenBank/DDBJ databases">
        <authorList>
            <person name="Dhanesh K."/>
            <person name="Kumar G."/>
            <person name="Sasikala C."/>
            <person name="Venkata Ramana C."/>
        </authorList>
    </citation>
    <scope>NUCLEOTIDE SEQUENCE [LARGE SCALE GENOMIC DNA]</scope>
    <source>
        <strain evidence="4 5">JC645</strain>
    </source>
</reference>
<gene>
    <name evidence="4" type="ORF">FYK55_16380</name>
</gene>
<comment type="caution">
    <text evidence="4">The sequence shown here is derived from an EMBL/GenBank/DDBJ whole genome shotgun (WGS) entry which is preliminary data.</text>
</comment>
<evidence type="ECO:0000313" key="5">
    <source>
        <dbReference type="Proteomes" id="UP000324479"/>
    </source>
</evidence>
<dbReference type="EMBL" id="VWOX01000009">
    <property type="protein sequence ID" value="KAA5541951.1"/>
    <property type="molecule type" value="Genomic_DNA"/>
</dbReference>
<feature type="chain" id="PRO_5024455599" evidence="1">
    <location>
        <begin position="24"/>
        <end position="737"/>
    </location>
</feature>
<organism evidence="4 5">
    <name type="scientific">Roseiconus nitratireducens</name>
    <dbReference type="NCBI Taxonomy" id="2605748"/>
    <lineage>
        <taxon>Bacteria</taxon>
        <taxon>Pseudomonadati</taxon>
        <taxon>Planctomycetota</taxon>
        <taxon>Planctomycetia</taxon>
        <taxon>Pirellulales</taxon>
        <taxon>Pirellulaceae</taxon>
        <taxon>Roseiconus</taxon>
    </lineage>
</organism>
<evidence type="ECO:0000313" key="4">
    <source>
        <dbReference type="EMBL" id="KAA5541951.1"/>
    </source>
</evidence>
<proteinExistence type="predicted"/>
<evidence type="ECO:0000259" key="3">
    <source>
        <dbReference type="Pfam" id="PF07587"/>
    </source>
</evidence>
<accession>A0A5M6D389</accession>
<dbReference type="Pfam" id="PF07583">
    <property type="entry name" value="PSCyt2"/>
    <property type="match status" value="1"/>
</dbReference>
<dbReference type="InterPro" id="IPR011444">
    <property type="entry name" value="DUF1549"/>
</dbReference>
<name>A0A5M6D389_9BACT</name>
<dbReference type="PANTHER" id="PTHR35889">
    <property type="entry name" value="CYCLOINULO-OLIGOSACCHARIDE FRUCTANOTRANSFERASE-RELATED"/>
    <property type="match status" value="1"/>
</dbReference>
<sequence>MVAAGALPMLLLLWPQFSGVAAADAPLGSPPNQSDPVSFELDVQPILAAAGCNAGACHGKQGGQNGFQLSLLGFDSEFDFDSVVRQARGRRLSISAPASSLLIRKATAEIPHGGGERIQPGSDRYQTLLTWIRQGANRRTVDEPVLESVELVRDDFLLQPDEHAGLQVLAHYSDGTQRDVTAETTYLSNDAAIVSVAADGQMKAGPIPGETAVMARYMNRIRVANVNIPQANPLPPDFYPQAQRNNFIDELVYEKLKRTGVKISDPASDSTFLRRVYTDVIGRLPTPEQARSFLDSKSPDKRLHLVDELLQRREYVDHWANQWADLLRPNPYRVGIKAVLNYDNWIREQFRDDVPYDQFVRRLVTAKGSTWHNGAATLYRDRRSPEEVATLISQLFLGVRLECAKCHHHPFEKWSQRDFYSFAAFFGKVGRKGTGLSPPISGGEEVIYASDKGEVRHPVTGNVLPPEPLFGTAGGEAQEDPREALADWMTSTNNDYFAQVHANRIWAHFMGRGIVEPVDDLRSTNPPSNPALLDALAREFRESGYDQKHLIKSIVLSHAYSLSSIPNETNRGDRLNHSRHYRHRLRGEVIADAISDVTETATDYSALAPQSRANQVWTHRIDSMLLDTFGRPNENQDPPCERVSDSSVTQTLHLMNSVELDRRVRSDTGRAARLADSDLSNAAVVEELYLACFSRRPTPEERSYAEPLLGMTKGERRPIIEDLLWAMINSPEFIIQN</sequence>
<dbReference type="InterPro" id="IPR022655">
    <property type="entry name" value="DUF1553"/>
</dbReference>
<dbReference type="Pfam" id="PF07587">
    <property type="entry name" value="PSD1"/>
    <property type="match status" value="1"/>
</dbReference>
<dbReference type="Proteomes" id="UP000324479">
    <property type="component" value="Unassembled WGS sequence"/>
</dbReference>
<protein>
    <submittedName>
        <fullName evidence="4">DUF1549 domain-containing protein</fullName>
    </submittedName>
</protein>
<dbReference type="AlphaFoldDB" id="A0A5M6D389"/>
<dbReference type="Gene3D" id="2.60.40.1080">
    <property type="match status" value="1"/>
</dbReference>
<feature type="signal peptide" evidence="1">
    <location>
        <begin position="1"/>
        <end position="23"/>
    </location>
</feature>
<evidence type="ECO:0000259" key="2">
    <source>
        <dbReference type="Pfam" id="PF07583"/>
    </source>
</evidence>
<dbReference type="PANTHER" id="PTHR35889:SF3">
    <property type="entry name" value="F-BOX DOMAIN-CONTAINING PROTEIN"/>
    <property type="match status" value="1"/>
</dbReference>